<dbReference type="PANTHER" id="PTHR34478">
    <property type="entry name" value="PROTEIN LEMA"/>
    <property type="match status" value="1"/>
</dbReference>
<dbReference type="Proteomes" id="UP000254572">
    <property type="component" value="Unassembled WGS sequence"/>
</dbReference>
<evidence type="ECO:0000256" key="3">
    <source>
        <dbReference type="ARBA" id="ARBA00022692"/>
    </source>
</evidence>
<protein>
    <submittedName>
        <fullName evidence="7">LemA family</fullName>
    </submittedName>
</protein>
<evidence type="ECO:0000313" key="7">
    <source>
        <dbReference type="EMBL" id="SUX21371.1"/>
    </source>
</evidence>
<dbReference type="GO" id="GO:0016020">
    <property type="term" value="C:membrane"/>
    <property type="evidence" value="ECO:0007669"/>
    <property type="project" value="UniProtKB-SubCell"/>
</dbReference>
<gene>
    <name evidence="7" type="ORF">NCTC13294_00983</name>
</gene>
<evidence type="ECO:0000256" key="1">
    <source>
        <dbReference type="ARBA" id="ARBA00004167"/>
    </source>
</evidence>
<evidence type="ECO:0000256" key="4">
    <source>
        <dbReference type="ARBA" id="ARBA00022989"/>
    </source>
</evidence>
<sequence length="193" mass="21265">MTGWIILALVIIAIATSVGIYNSLVNKRNEYKNAFAQIDVQLTRRYDLIPNLVEVARKYLQHEQETLTSVIAARNHAANALKNTSGGTAGIGELAAAEQALGARLGGLYATFENYPDLKADNQLAALREEIASTENRIAFARQYYNDSVTDYNNAVQQFPANIIAGIFAFRANSLLEIDDIDTKRAPVQVKFN</sequence>
<dbReference type="RefSeq" id="WP_115611303.1">
    <property type="nucleotide sequence ID" value="NZ_JBHLZC010000001.1"/>
</dbReference>
<keyword evidence="6" id="KW-0175">Coiled coil</keyword>
<reference evidence="7 8" key="1">
    <citation type="submission" date="2018-06" db="EMBL/GenBank/DDBJ databases">
        <authorList>
            <consortium name="Pathogen Informatics"/>
            <person name="Doyle S."/>
        </authorList>
    </citation>
    <scope>NUCLEOTIDE SEQUENCE [LARGE SCALE GENOMIC DNA]</scope>
    <source>
        <strain evidence="7 8">NCTC13294</strain>
    </source>
</reference>
<feature type="coiled-coil region" evidence="6">
    <location>
        <begin position="117"/>
        <end position="144"/>
    </location>
</feature>
<proteinExistence type="inferred from homology"/>
<keyword evidence="3" id="KW-0812">Transmembrane</keyword>
<dbReference type="InterPro" id="IPR007156">
    <property type="entry name" value="MamQ_LemA"/>
</dbReference>
<dbReference type="Gene3D" id="1.20.1440.20">
    <property type="entry name" value="LemA-like domain"/>
    <property type="match status" value="1"/>
</dbReference>
<dbReference type="SUPFAM" id="SSF140478">
    <property type="entry name" value="LemA-like"/>
    <property type="match status" value="1"/>
</dbReference>
<accession>A0A381E4V3</accession>
<comment type="subcellular location">
    <subcellularLocation>
        <location evidence="1">Membrane</location>
        <topology evidence="1">Single-pass membrane protein</topology>
    </subcellularLocation>
</comment>
<evidence type="ECO:0000256" key="5">
    <source>
        <dbReference type="ARBA" id="ARBA00023136"/>
    </source>
</evidence>
<dbReference type="InterPro" id="IPR023353">
    <property type="entry name" value="LemA-like_dom_sf"/>
</dbReference>
<dbReference type="PANTHER" id="PTHR34478:SF1">
    <property type="entry name" value="PROTEIN LEMA"/>
    <property type="match status" value="1"/>
</dbReference>
<name>A0A381E4V3_9GAMM</name>
<evidence type="ECO:0000313" key="8">
    <source>
        <dbReference type="Proteomes" id="UP000254572"/>
    </source>
</evidence>
<keyword evidence="5" id="KW-0472">Membrane</keyword>
<evidence type="ECO:0000256" key="6">
    <source>
        <dbReference type="SAM" id="Coils"/>
    </source>
</evidence>
<organism evidence="7 8">
    <name type="scientific">Cardiobacterium valvarum</name>
    <dbReference type="NCBI Taxonomy" id="194702"/>
    <lineage>
        <taxon>Bacteria</taxon>
        <taxon>Pseudomonadati</taxon>
        <taxon>Pseudomonadota</taxon>
        <taxon>Gammaproteobacteria</taxon>
        <taxon>Cardiobacteriales</taxon>
        <taxon>Cardiobacteriaceae</taxon>
        <taxon>Cardiobacterium</taxon>
    </lineage>
</organism>
<dbReference type="EMBL" id="UFUW01000001">
    <property type="protein sequence ID" value="SUX21371.1"/>
    <property type="molecule type" value="Genomic_DNA"/>
</dbReference>
<keyword evidence="8" id="KW-1185">Reference proteome</keyword>
<comment type="similarity">
    <text evidence="2">Belongs to the LemA family.</text>
</comment>
<keyword evidence="4" id="KW-1133">Transmembrane helix</keyword>
<evidence type="ECO:0000256" key="2">
    <source>
        <dbReference type="ARBA" id="ARBA00008854"/>
    </source>
</evidence>
<dbReference type="OrthoDB" id="9804152at2"/>
<dbReference type="AlphaFoldDB" id="A0A381E4V3"/>
<dbReference type="Pfam" id="PF04011">
    <property type="entry name" value="LemA"/>
    <property type="match status" value="1"/>
</dbReference>